<evidence type="ECO:0000256" key="7">
    <source>
        <dbReference type="ARBA" id="ARBA00022679"/>
    </source>
</evidence>
<dbReference type="SUPFAM" id="SSF55874">
    <property type="entry name" value="ATPase domain of HSP90 chaperone/DNA topoisomerase II/histidine kinase"/>
    <property type="match status" value="1"/>
</dbReference>
<evidence type="ECO:0000256" key="9">
    <source>
        <dbReference type="ARBA" id="ARBA00022741"/>
    </source>
</evidence>
<evidence type="ECO:0000313" key="23">
    <source>
        <dbReference type="Proteomes" id="UP000238083"/>
    </source>
</evidence>
<keyword evidence="6 17" id="KW-0597">Phosphoprotein</keyword>
<dbReference type="SMART" id="SM00073">
    <property type="entry name" value="HPT"/>
    <property type="match status" value="1"/>
</dbReference>
<feature type="modified residue" description="4-aspartylphosphate" evidence="17">
    <location>
        <position position="753"/>
    </location>
</feature>
<sequence length="971" mass="102966">MLKAVRTTADTTCMTRSRWSVLHWSALRSKARRSGRPRTVRASMRRPVRIGVAALLVVTATIVATNLAVLGVLQPEVTRSATMLNTLQESEVAMVNQETGLRGFLVTRDRAFLAPYEDGVSSLRALNAQLTAAAHDDPELAGWTRRVEAAQQDWVRQWAEPTLRVQPAVDDPTSLVVSLLQGKRLFDRYRTVEAGLERALVHRREVADARTRLVLVLGTLGGLLVAAAATLRVRTVDRQVDGQLRPAFEGLREQLSDLAAGDVERRGVPTGPLELRTMVEDVNTLGEALRTRGELVAAREAELVAARDEAELAGQAKTAFLATMSHEIRTPLNAVLGLTDLLLTTELTEQQRGHLETVSRSGDSLLTLINDVLDFSKIESGELDLDEAPFDLEALVYDVAQLFTGQAAAKGLDLLVDLRTGQGQEVVGDSLRVRQVLSNLLANAIKFTSRGHVIVRVSGDVRADGRLGVRMAVGDTGIGIPAEQRQRIFRSFSQVDDSATRVYGGSGLGLAISQRLVQAMGGAITVDSEVGVGSTFTVAFPLGLQPLPVDGARPTSLAGRRVLVVDDNRTNLDILEHQLGRAGASVALVDSPHQALRLLEAGEVFDLCLSDQHMPVMSGVELARRVRALPGAAALPVVLLSSLATVPASAEGLFAARLHKPVHPDRLLRTVHAVLLSPPAAAVGGPRDVAPAPVAQAPAGAGLRVLIVEDHDVNAQLMQLYLGQLGHRSDRVADGRAGVEAVRARDYDVVLMDAQMPVMGGAAATAEIRALPVRQPAVIAVTASVLASDRAAFAAAGADDFLSKPVRLAVLRTALAAVTADRAGADVLEPPSAATQDADAADEAVDEVGGEVLDAEVVDELRDLGPDGFAQVYTRFADQLDDWVAELLAAVDAAPDVVVEEVATAAGLAHRLKGSSASLGAAGLAELCRRVEGVDALPPAERTSLLEELPREAARVRGAVRALLAEVPVGA</sequence>
<dbReference type="GO" id="GO:0005524">
    <property type="term" value="F:ATP binding"/>
    <property type="evidence" value="ECO:0007669"/>
    <property type="project" value="UniProtKB-KW"/>
</dbReference>
<dbReference type="Gene3D" id="1.10.287.130">
    <property type="match status" value="1"/>
</dbReference>
<keyword evidence="13" id="KW-0902">Two-component regulatory system</keyword>
<evidence type="ECO:0000256" key="4">
    <source>
        <dbReference type="ARBA" id="ARBA00012438"/>
    </source>
</evidence>
<dbReference type="PROSITE" id="PS50109">
    <property type="entry name" value="HIS_KIN"/>
    <property type="match status" value="1"/>
</dbReference>
<dbReference type="InterPro" id="IPR036097">
    <property type="entry name" value="HisK_dim/P_sf"/>
</dbReference>
<dbReference type="InterPro" id="IPR001789">
    <property type="entry name" value="Sig_transdc_resp-reg_receiver"/>
</dbReference>
<evidence type="ECO:0000256" key="2">
    <source>
        <dbReference type="ARBA" id="ARBA00004651"/>
    </source>
</evidence>
<dbReference type="CDD" id="cd17546">
    <property type="entry name" value="REC_hyHK_CKI1_RcsC-like"/>
    <property type="match status" value="2"/>
</dbReference>
<dbReference type="CDD" id="cd16922">
    <property type="entry name" value="HATPase_EvgS-ArcB-TorS-like"/>
    <property type="match status" value="1"/>
</dbReference>
<dbReference type="SMART" id="SM00387">
    <property type="entry name" value="HATPase_c"/>
    <property type="match status" value="1"/>
</dbReference>
<dbReference type="Gene3D" id="3.30.565.10">
    <property type="entry name" value="Histidine kinase-like ATPase, C-terminal domain"/>
    <property type="match status" value="1"/>
</dbReference>
<evidence type="ECO:0000256" key="18">
    <source>
        <dbReference type="SAM" id="Phobius"/>
    </source>
</evidence>
<evidence type="ECO:0000259" key="19">
    <source>
        <dbReference type="PROSITE" id="PS50109"/>
    </source>
</evidence>
<evidence type="ECO:0000256" key="3">
    <source>
        <dbReference type="ARBA" id="ARBA00006402"/>
    </source>
</evidence>
<protein>
    <recommendedName>
        <fullName evidence="15">Circadian input-output histidine kinase CikA</fullName>
        <ecNumber evidence="4">2.7.13.3</ecNumber>
    </recommendedName>
</protein>
<evidence type="ECO:0000256" key="15">
    <source>
        <dbReference type="ARBA" id="ARBA00074306"/>
    </source>
</evidence>
<evidence type="ECO:0000256" key="16">
    <source>
        <dbReference type="PROSITE-ProRule" id="PRU00110"/>
    </source>
</evidence>
<dbReference type="Proteomes" id="UP000238083">
    <property type="component" value="Unassembled WGS sequence"/>
</dbReference>
<dbReference type="AlphaFoldDB" id="A0A2T0R4W6"/>
<keyword evidence="12 18" id="KW-1133">Transmembrane helix</keyword>
<dbReference type="CDD" id="cd00082">
    <property type="entry name" value="HisKA"/>
    <property type="match status" value="1"/>
</dbReference>
<comment type="catalytic activity">
    <reaction evidence="1">
        <text>ATP + protein L-histidine = ADP + protein N-phospho-L-histidine.</text>
        <dbReference type="EC" id="2.7.13.3"/>
    </reaction>
</comment>
<evidence type="ECO:0000259" key="21">
    <source>
        <dbReference type="PROSITE" id="PS50894"/>
    </source>
</evidence>
<feature type="modified residue" description="Phosphohistidine" evidence="16">
    <location>
        <position position="910"/>
    </location>
</feature>
<dbReference type="GO" id="GO:0000155">
    <property type="term" value="F:phosphorelay sensor kinase activity"/>
    <property type="evidence" value="ECO:0007669"/>
    <property type="project" value="InterPro"/>
</dbReference>
<proteinExistence type="inferred from homology"/>
<dbReference type="Pfam" id="PF02518">
    <property type="entry name" value="HATPase_c"/>
    <property type="match status" value="1"/>
</dbReference>
<dbReference type="InterPro" id="IPR007891">
    <property type="entry name" value="CHASE3"/>
</dbReference>
<keyword evidence="23" id="KW-1185">Reference proteome</keyword>
<accession>A0A2T0R4W6</accession>
<feature type="domain" description="HPt" evidence="21">
    <location>
        <begin position="865"/>
        <end position="963"/>
    </location>
</feature>
<feature type="transmembrane region" description="Helical" evidence="18">
    <location>
        <begin position="50"/>
        <end position="73"/>
    </location>
</feature>
<evidence type="ECO:0000256" key="14">
    <source>
        <dbReference type="ARBA" id="ARBA00023136"/>
    </source>
</evidence>
<feature type="modified residue" description="4-aspartylphosphate" evidence="17">
    <location>
        <position position="611"/>
    </location>
</feature>
<organism evidence="22 23">
    <name type="scientific">Kineococcus rhizosphaerae</name>
    <dbReference type="NCBI Taxonomy" id="559628"/>
    <lineage>
        <taxon>Bacteria</taxon>
        <taxon>Bacillati</taxon>
        <taxon>Actinomycetota</taxon>
        <taxon>Actinomycetes</taxon>
        <taxon>Kineosporiales</taxon>
        <taxon>Kineosporiaceae</taxon>
        <taxon>Kineococcus</taxon>
    </lineage>
</organism>
<evidence type="ECO:0000256" key="17">
    <source>
        <dbReference type="PROSITE-ProRule" id="PRU00169"/>
    </source>
</evidence>
<dbReference type="SMART" id="SM00448">
    <property type="entry name" value="REC"/>
    <property type="match status" value="2"/>
</dbReference>
<keyword evidence="5" id="KW-1003">Cell membrane</keyword>
<comment type="caution">
    <text evidence="22">The sequence shown here is derived from an EMBL/GenBank/DDBJ whole genome shotgun (WGS) entry which is preliminary data.</text>
</comment>
<evidence type="ECO:0000256" key="13">
    <source>
        <dbReference type="ARBA" id="ARBA00023012"/>
    </source>
</evidence>
<dbReference type="FunFam" id="1.10.287.130:FF:000004">
    <property type="entry name" value="Ethylene receptor 1"/>
    <property type="match status" value="1"/>
</dbReference>
<keyword evidence="10 22" id="KW-0418">Kinase</keyword>
<dbReference type="EC" id="2.7.13.3" evidence="4"/>
<evidence type="ECO:0000256" key="1">
    <source>
        <dbReference type="ARBA" id="ARBA00000085"/>
    </source>
</evidence>
<evidence type="ECO:0000256" key="11">
    <source>
        <dbReference type="ARBA" id="ARBA00022840"/>
    </source>
</evidence>
<dbReference type="PANTHER" id="PTHR45339">
    <property type="entry name" value="HYBRID SIGNAL TRANSDUCTION HISTIDINE KINASE J"/>
    <property type="match status" value="1"/>
</dbReference>
<dbReference type="CDD" id="cd00088">
    <property type="entry name" value="HPT"/>
    <property type="match status" value="1"/>
</dbReference>
<comment type="similarity">
    <text evidence="3">In the N-terminal section; belongs to the phytochrome family.</text>
</comment>
<evidence type="ECO:0000259" key="20">
    <source>
        <dbReference type="PROSITE" id="PS50110"/>
    </source>
</evidence>
<dbReference type="SUPFAM" id="SSF47384">
    <property type="entry name" value="Homodimeric domain of signal transducing histidine kinase"/>
    <property type="match status" value="1"/>
</dbReference>
<evidence type="ECO:0000256" key="10">
    <source>
        <dbReference type="ARBA" id="ARBA00022777"/>
    </source>
</evidence>
<dbReference type="Pfam" id="PF00512">
    <property type="entry name" value="HisKA"/>
    <property type="match status" value="1"/>
</dbReference>
<feature type="domain" description="Response regulatory" evidence="20">
    <location>
        <begin position="704"/>
        <end position="819"/>
    </location>
</feature>
<reference evidence="22 23" key="1">
    <citation type="submission" date="2018-03" db="EMBL/GenBank/DDBJ databases">
        <title>Genomic Encyclopedia of Archaeal and Bacterial Type Strains, Phase II (KMG-II): from individual species to whole genera.</title>
        <authorList>
            <person name="Goeker M."/>
        </authorList>
    </citation>
    <scope>NUCLEOTIDE SEQUENCE [LARGE SCALE GENOMIC DNA]</scope>
    <source>
        <strain evidence="22 23">DSM 19711</strain>
    </source>
</reference>
<keyword evidence="8 18" id="KW-0812">Transmembrane</keyword>
<dbReference type="InterPro" id="IPR005467">
    <property type="entry name" value="His_kinase_dom"/>
</dbReference>
<dbReference type="InterPro" id="IPR036890">
    <property type="entry name" value="HATPase_C_sf"/>
</dbReference>
<dbReference type="SUPFAM" id="SSF52172">
    <property type="entry name" value="CheY-like"/>
    <property type="match status" value="2"/>
</dbReference>
<keyword evidence="14 18" id="KW-0472">Membrane</keyword>
<evidence type="ECO:0000256" key="8">
    <source>
        <dbReference type="ARBA" id="ARBA00022692"/>
    </source>
</evidence>
<feature type="domain" description="Response regulatory" evidence="20">
    <location>
        <begin position="561"/>
        <end position="675"/>
    </location>
</feature>
<dbReference type="PROSITE" id="PS50894">
    <property type="entry name" value="HPT"/>
    <property type="match status" value="1"/>
</dbReference>
<keyword evidence="9" id="KW-0547">Nucleotide-binding</keyword>
<dbReference type="InterPro" id="IPR011006">
    <property type="entry name" value="CheY-like_superfamily"/>
</dbReference>
<dbReference type="InterPro" id="IPR003661">
    <property type="entry name" value="HisK_dim/P_dom"/>
</dbReference>
<dbReference type="Gene3D" id="3.40.50.2300">
    <property type="match status" value="2"/>
</dbReference>
<dbReference type="Gene3D" id="1.20.120.160">
    <property type="entry name" value="HPT domain"/>
    <property type="match status" value="1"/>
</dbReference>
<dbReference type="EMBL" id="PVZF01000004">
    <property type="protein sequence ID" value="PRY15810.1"/>
    <property type="molecule type" value="Genomic_DNA"/>
</dbReference>
<dbReference type="Pfam" id="PF00072">
    <property type="entry name" value="Response_reg"/>
    <property type="match status" value="2"/>
</dbReference>
<evidence type="ECO:0000313" key="22">
    <source>
        <dbReference type="EMBL" id="PRY15810.1"/>
    </source>
</evidence>
<dbReference type="GO" id="GO:0005886">
    <property type="term" value="C:plasma membrane"/>
    <property type="evidence" value="ECO:0007669"/>
    <property type="project" value="UniProtKB-SubCell"/>
</dbReference>
<dbReference type="FunFam" id="3.30.565.10:FF:000010">
    <property type="entry name" value="Sensor histidine kinase RcsC"/>
    <property type="match status" value="1"/>
</dbReference>
<dbReference type="Pfam" id="PF05227">
    <property type="entry name" value="CHASE3"/>
    <property type="match status" value="1"/>
</dbReference>
<dbReference type="SMART" id="SM00388">
    <property type="entry name" value="HisKA"/>
    <property type="match status" value="1"/>
</dbReference>
<gene>
    <name evidence="22" type="ORF">CLV37_10419</name>
</gene>
<dbReference type="PANTHER" id="PTHR45339:SF1">
    <property type="entry name" value="HYBRID SIGNAL TRANSDUCTION HISTIDINE KINASE J"/>
    <property type="match status" value="1"/>
</dbReference>
<dbReference type="PRINTS" id="PR00344">
    <property type="entry name" value="BCTRLSENSOR"/>
</dbReference>
<dbReference type="InterPro" id="IPR008207">
    <property type="entry name" value="Sig_transdc_His_kin_Hpt_dom"/>
</dbReference>
<name>A0A2T0R4W6_9ACTN</name>
<evidence type="ECO:0000256" key="5">
    <source>
        <dbReference type="ARBA" id="ARBA00022475"/>
    </source>
</evidence>
<dbReference type="InterPro" id="IPR036641">
    <property type="entry name" value="HPT_dom_sf"/>
</dbReference>
<evidence type="ECO:0000256" key="6">
    <source>
        <dbReference type="ARBA" id="ARBA00022553"/>
    </source>
</evidence>
<evidence type="ECO:0000256" key="12">
    <source>
        <dbReference type="ARBA" id="ARBA00022989"/>
    </source>
</evidence>
<comment type="subcellular location">
    <subcellularLocation>
        <location evidence="2">Cell membrane</location>
        <topology evidence="2">Multi-pass membrane protein</topology>
    </subcellularLocation>
</comment>
<keyword evidence="7" id="KW-0808">Transferase</keyword>
<keyword evidence="11" id="KW-0067">ATP-binding</keyword>
<dbReference type="InterPro" id="IPR003594">
    <property type="entry name" value="HATPase_dom"/>
</dbReference>
<dbReference type="PROSITE" id="PS50110">
    <property type="entry name" value="RESPONSE_REGULATORY"/>
    <property type="match status" value="2"/>
</dbReference>
<dbReference type="Pfam" id="PF01627">
    <property type="entry name" value="Hpt"/>
    <property type="match status" value="1"/>
</dbReference>
<feature type="domain" description="Histidine kinase" evidence="19">
    <location>
        <begin position="323"/>
        <end position="544"/>
    </location>
</feature>
<dbReference type="InterPro" id="IPR004358">
    <property type="entry name" value="Sig_transdc_His_kin-like_C"/>
</dbReference>
<dbReference type="SUPFAM" id="SSF47226">
    <property type="entry name" value="Histidine-containing phosphotransfer domain, HPT domain"/>
    <property type="match status" value="1"/>
</dbReference>